<feature type="domain" description="FecR protein" evidence="2">
    <location>
        <begin position="190"/>
        <end position="279"/>
    </location>
</feature>
<sequence>MKQNHSRIAKAIANYIKGTYTAEEKKFLEEWMNEDVKNQALFEQLASSENLTKELLSYNSFDSDKAWHRFESSLTGKIRKFSFSKWWYAAACVIILLSSLTFYFYKSYQSEIREQEVAVLVEGKILKDAVGEILPATTGAIIITSSGEKVSLDDSFKINLKGEIVSGQDSAVAAPVLAEESDYYELIVPKAKIIQFTMFDGTKVWVNANSRLKIPTNMANNERKIVLLSGEVYLEVAKYKDSKFYVECESGTVEVLGTKFNVYAYGNRFKTTLVEGSVKLKNANQEKIISPNTAGIWYENEFVVSKTNLDADLAWKNNIFYFNNYSIQRIARQIEDWYGVKVIIGEEVAKSRSTYSGELRRDVPLREVRKMLEYISGLDVKIIGEQLNIQ</sequence>
<organism evidence="4 5">
    <name type="scientific">Sphingobacterium thermophilum</name>
    <dbReference type="NCBI Taxonomy" id="768534"/>
    <lineage>
        <taxon>Bacteria</taxon>
        <taxon>Pseudomonadati</taxon>
        <taxon>Bacteroidota</taxon>
        <taxon>Sphingobacteriia</taxon>
        <taxon>Sphingobacteriales</taxon>
        <taxon>Sphingobacteriaceae</taxon>
        <taxon>Sphingobacterium</taxon>
    </lineage>
</organism>
<keyword evidence="5" id="KW-1185">Reference proteome</keyword>
<feature type="transmembrane region" description="Helical" evidence="1">
    <location>
        <begin position="86"/>
        <end position="105"/>
    </location>
</feature>
<gene>
    <name evidence="4" type="ORF">GCM10023173_14950</name>
</gene>
<dbReference type="PANTHER" id="PTHR30273:SF2">
    <property type="entry name" value="PROTEIN FECR"/>
    <property type="match status" value="1"/>
</dbReference>
<proteinExistence type="predicted"/>
<accession>A0ABP8R2H4</accession>
<dbReference type="RefSeq" id="WP_345066878.1">
    <property type="nucleotide sequence ID" value="NZ_BAABGR010000015.1"/>
</dbReference>
<protein>
    <submittedName>
        <fullName evidence="4">DUF4974 domain-containing protein</fullName>
    </submittedName>
</protein>
<dbReference type="Gene3D" id="3.55.50.30">
    <property type="match status" value="1"/>
</dbReference>
<dbReference type="Pfam" id="PF16344">
    <property type="entry name" value="FecR_C"/>
    <property type="match status" value="1"/>
</dbReference>
<dbReference type="InterPro" id="IPR006860">
    <property type="entry name" value="FecR"/>
</dbReference>
<dbReference type="InterPro" id="IPR032508">
    <property type="entry name" value="FecR_C"/>
</dbReference>
<evidence type="ECO:0000259" key="3">
    <source>
        <dbReference type="Pfam" id="PF16344"/>
    </source>
</evidence>
<keyword evidence="1" id="KW-1133">Transmembrane helix</keyword>
<evidence type="ECO:0000259" key="2">
    <source>
        <dbReference type="Pfam" id="PF04773"/>
    </source>
</evidence>
<reference evidence="5" key="1">
    <citation type="journal article" date="2019" name="Int. J. Syst. Evol. Microbiol.">
        <title>The Global Catalogue of Microorganisms (GCM) 10K type strain sequencing project: providing services to taxonomists for standard genome sequencing and annotation.</title>
        <authorList>
            <consortium name="The Broad Institute Genomics Platform"/>
            <consortium name="The Broad Institute Genome Sequencing Center for Infectious Disease"/>
            <person name="Wu L."/>
            <person name="Ma J."/>
        </authorList>
    </citation>
    <scope>NUCLEOTIDE SEQUENCE [LARGE SCALE GENOMIC DNA]</scope>
    <source>
        <strain evidence="5">JCM 17858</strain>
    </source>
</reference>
<dbReference type="Pfam" id="PF04773">
    <property type="entry name" value="FecR"/>
    <property type="match status" value="1"/>
</dbReference>
<dbReference type="EMBL" id="BAABGR010000015">
    <property type="protein sequence ID" value="GAA4516142.1"/>
    <property type="molecule type" value="Genomic_DNA"/>
</dbReference>
<dbReference type="PANTHER" id="PTHR30273">
    <property type="entry name" value="PERIPLASMIC SIGNAL SENSOR AND SIGMA FACTOR ACTIVATOR FECR-RELATED"/>
    <property type="match status" value="1"/>
</dbReference>
<evidence type="ECO:0000313" key="5">
    <source>
        <dbReference type="Proteomes" id="UP001500394"/>
    </source>
</evidence>
<name>A0ABP8R2H4_9SPHI</name>
<keyword evidence="1" id="KW-0812">Transmembrane</keyword>
<keyword evidence="1" id="KW-0472">Membrane</keyword>
<evidence type="ECO:0000256" key="1">
    <source>
        <dbReference type="SAM" id="Phobius"/>
    </source>
</evidence>
<feature type="domain" description="Protein FecR C-terminal" evidence="3">
    <location>
        <begin position="320"/>
        <end position="387"/>
    </location>
</feature>
<evidence type="ECO:0000313" key="4">
    <source>
        <dbReference type="EMBL" id="GAA4516142.1"/>
    </source>
</evidence>
<comment type="caution">
    <text evidence="4">The sequence shown here is derived from an EMBL/GenBank/DDBJ whole genome shotgun (WGS) entry which is preliminary data.</text>
</comment>
<dbReference type="Gene3D" id="2.60.120.1440">
    <property type="match status" value="1"/>
</dbReference>
<dbReference type="InterPro" id="IPR012373">
    <property type="entry name" value="Ferrdict_sens_TM"/>
</dbReference>
<dbReference type="Proteomes" id="UP001500394">
    <property type="component" value="Unassembled WGS sequence"/>
</dbReference>